<evidence type="ECO:0000259" key="2">
    <source>
        <dbReference type="PROSITE" id="PS50191"/>
    </source>
</evidence>
<proteinExistence type="predicted"/>
<protein>
    <submittedName>
        <fullName evidence="3">Transfer protein</fullName>
    </submittedName>
</protein>
<feature type="compositionally biased region" description="Basic and acidic residues" evidence="1">
    <location>
        <begin position="266"/>
        <end position="280"/>
    </location>
</feature>
<dbReference type="InterPro" id="IPR036865">
    <property type="entry name" value="CRAL-TRIO_dom_sf"/>
</dbReference>
<name>A0ABN7AV28_9HEMI</name>
<feature type="domain" description="CRAL-TRIO" evidence="2">
    <location>
        <begin position="83"/>
        <end position="245"/>
    </location>
</feature>
<dbReference type="Proteomes" id="UP001307889">
    <property type="component" value="Chromosome 5"/>
</dbReference>
<dbReference type="PROSITE" id="PS50191">
    <property type="entry name" value="CRAL_TRIO"/>
    <property type="match status" value="1"/>
</dbReference>
<dbReference type="InterPro" id="IPR036273">
    <property type="entry name" value="CRAL/TRIO_N_dom_sf"/>
</dbReference>
<evidence type="ECO:0000313" key="4">
    <source>
        <dbReference type="Proteomes" id="UP001307889"/>
    </source>
</evidence>
<dbReference type="InterPro" id="IPR001251">
    <property type="entry name" value="CRAL-TRIO_dom"/>
</dbReference>
<evidence type="ECO:0000313" key="3">
    <source>
        <dbReference type="EMBL" id="BES94785.1"/>
    </source>
</evidence>
<gene>
    <name evidence="3" type="ORF">NTJ_07594</name>
</gene>
<organism evidence="3 4">
    <name type="scientific">Nesidiocoris tenuis</name>
    <dbReference type="NCBI Taxonomy" id="355587"/>
    <lineage>
        <taxon>Eukaryota</taxon>
        <taxon>Metazoa</taxon>
        <taxon>Ecdysozoa</taxon>
        <taxon>Arthropoda</taxon>
        <taxon>Hexapoda</taxon>
        <taxon>Insecta</taxon>
        <taxon>Pterygota</taxon>
        <taxon>Neoptera</taxon>
        <taxon>Paraneoptera</taxon>
        <taxon>Hemiptera</taxon>
        <taxon>Heteroptera</taxon>
        <taxon>Panheteroptera</taxon>
        <taxon>Cimicomorpha</taxon>
        <taxon>Miridae</taxon>
        <taxon>Dicyphina</taxon>
        <taxon>Nesidiocoris</taxon>
    </lineage>
</organism>
<dbReference type="SUPFAM" id="SSF46938">
    <property type="entry name" value="CRAL/TRIO N-terminal domain"/>
    <property type="match status" value="1"/>
</dbReference>
<reference evidence="3 4" key="1">
    <citation type="submission" date="2023-09" db="EMBL/GenBank/DDBJ databases">
        <title>Nesidiocoris tenuis whole genome shotgun sequence.</title>
        <authorList>
            <person name="Shibata T."/>
            <person name="Shimoda M."/>
            <person name="Kobayashi T."/>
            <person name="Uehara T."/>
        </authorList>
    </citation>
    <scope>NUCLEOTIDE SEQUENCE [LARGE SCALE GENOMIC DNA]</scope>
    <source>
        <strain evidence="3 4">Japan</strain>
    </source>
</reference>
<dbReference type="EMBL" id="AP028913">
    <property type="protein sequence ID" value="BES94785.1"/>
    <property type="molecule type" value="Genomic_DNA"/>
</dbReference>
<dbReference type="PRINTS" id="PR00180">
    <property type="entry name" value="CRETINALDHBP"/>
</dbReference>
<accession>A0ABN7AV28</accession>
<dbReference type="PANTHER" id="PTHR10174">
    <property type="entry name" value="ALPHA-TOCOPHEROL TRANSFER PROTEIN-RELATED"/>
    <property type="match status" value="1"/>
</dbReference>
<dbReference type="SUPFAM" id="SSF52087">
    <property type="entry name" value="CRAL/TRIO domain"/>
    <property type="match status" value="1"/>
</dbReference>
<keyword evidence="4" id="KW-1185">Reference proteome</keyword>
<dbReference type="SMART" id="SM00516">
    <property type="entry name" value="SEC14"/>
    <property type="match status" value="1"/>
</dbReference>
<dbReference type="PANTHER" id="PTHR10174:SF224">
    <property type="entry name" value="RETINOL-BINDING PROTEIN PINTA"/>
    <property type="match status" value="1"/>
</dbReference>
<dbReference type="CDD" id="cd00170">
    <property type="entry name" value="SEC14"/>
    <property type="match status" value="1"/>
</dbReference>
<dbReference type="Gene3D" id="3.40.525.10">
    <property type="entry name" value="CRAL-TRIO lipid binding domain"/>
    <property type="match status" value="1"/>
</dbReference>
<dbReference type="Pfam" id="PF00650">
    <property type="entry name" value="CRAL_TRIO"/>
    <property type="match status" value="1"/>
</dbReference>
<feature type="region of interest" description="Disordered" evidence="1">
    <location>
        <begin position="264"/>
        <end position="296"/>
    </location>
</feature>
<sequence>MSKTPWKFSPEEEYRRCPEIKKSEVAMIQDWLAKQPHLPEISENHIIVYLRACKFSLEKTKEAIDLNFTIRTRYPDFFSARRLDKIPLTVKNLEVMASPEKDKNGNVVVFFRLKPMELSEWSFADFTKLSFMSQDACNWELGSAPGYVFVHDIKNLTFGQIINSPISLIAASLKYSQEASACSIRGIHILNGGTIFEKLFTVIKPFLNQEVIDVMKVHPNYNDMVAMVGAQAVPKEYGGTGPSVSEGYERMIELIKKYQESLVEEESQRVDEKKRPEGSKAGDFGIQGSFRKIEVD</sequence>
<evidence type="ECO:0000256" key="1">
    <source>
        <dbReference type="SAM" id="MobiDB-lite"/>
    </source>
</evidence>